<dbReference type="Proteomes" id="UP000215086">
    <property type="component" value="Chromosome"/>
</dbReference>
<name>A0A286RFF2_9BACT</name>
<dbReference type="EMBL" id="CP018477">
    <property type="protein sequence ID" value="ASV74688.1"/>
    <property type="molecule type" value="Genomic_DNA"/>
</dbReference>
<accession>A0A286RFF2</accession>
<protein>
    <submittedName>
        <fullName evidence="1">Dodecin, Flavin-binding</fullName>
    </submittedName>
</protein>
<dbReference type="Gene3D" id="3.30.1660.10">
    <property type="entry name" value="Flavin-binding protein dodecin"/>
    <property type="match status" value="1"/>
</dbReference>
<organism evidence="1 2">
    <name type="scientific">Thermogutta terrifontis</name>
    <dbReference type="NCBI Taxonomy" id="1331910"/>
    <lineage>
        <taxon>Bacteria</taxon>
        <taxon>Pseudomonadati</taxon>
        <taxon>Planctomycetota</taxon>
        <taxon>Planctomycetia</taxon>
        <taxon>Pirellulales</taxon>
        <taxon>Thermoguttaceae</taxon>
        <taxon>Thermogutta</taxon>
    </lineage>
</organism>
<reference evidence="1 2" key="1">
    <citation type="journal article" name="Front. Microbiol.">
        <title>Sugar Metabolism of the First Thermophilic Planctomycete Thermogutta terrifontis: Comparative Genomic and Transcriptomic Approaches.</title>
        <authorList>
            <person name="Elcheninov A.G."/>
            <person name="Menzel P."/>
            <person name="Gudbergsdottir S.R."/>
            <person name="Slesarev A.I."/>
            <person name="Kadnikov V.V."/>
            <person name="Krogh A."/>
            <person name="Bonch-Osmolovskaya E.A."/>
            <person name="Peng X."/>
            <person name="Kublanov I.V."/>
        </authorList>
    </citation>
    <scope>NUCLEOTIDE SEQUENCE [LARGE SCALE GENOMIC DNA]</scope>
    <source>
        <strain evidence="1 2">R1</strain>
    </source>
</reference>
<dbReference type="NCBIfam" id="NF043052">
    <property type="entry name" value="DodecBact"/>
    <property type="match status" value="1"/>
</dbReference>
<evidence type="ECO:0000313" key="1">
    <source>
        <dbReference type="EMBL" id="ASV74688.1"/>
    </source>
</evidence>
<gene>
    <name evidence="1" type="ORF">THTE_2086</name>
</gene>
<dbReference type="InterPro" id="IPR036694">
    <property type="entry name" value="Dodecin-like_sf"/>
</dbReference>
<dbReference type="InterPro" id="IPR009923">
    <property type="entry name" value="Dodecin"/>
</dbReference>
<keyword evidence="2" id="KW-1185">Reference proteome</keyword>
<dbReference type="SUPFAM" id="SSF89807">
    <property type="entry name" value="Dodecin-like"/>
    <property type="match status" value="1"/>
</dbReference>
<dbReference type="PANTHER" id="PTHR39324">
    <property type="entry name" value="CALCIUM DODECIN"/>
    <property type="match status" value="1"/>
</dbReference>
<dbReference type="PANTHER" id="PTHR39324:SF1">
    <property type="entry name" value="CALCIUM DODECIN"/>
    <property type="match status" value="1"/>
</dbReference>
<dbReference type="InterPro" id="IPR025543">
    <property type="entry name" value="Dodecin-like"/>
</dbReference>
<sequence>MKELAMADAVYKKIQLVGTSTQSFSDAVAQAVKKAATMEKNPSWFEVVELRGSIADGKVAQYQVTVNIGCRIVDEK</sequence>
<dbReference type="KEGG" id="ttf:THTE_2086"/>
<dbReference type="AlphaFoldDB" id="A0A286RFF2"/>
<dbReference type="Pfam" id="PF07311">
    <property type="entry name" value="Dodecin"/>
    <property type="match status" value="1"/>
</dbReference>
<proteinExistence type="predicted"/>
<evidence type="ECO:0000313" key="2">
    <source>
        <dbReference type="Proteomes" id="UP000215086"/>
    </source>
</evidence>
<dbReference type="InterPro" id="IPR050049">
    <property type="entry name" value="Dodecin_bact"/>
</dbReference>